<evidence type="ECO:0000313" key="1">
    <source>
        <dbReference type="EMBL" id="MFB2895637.1"/>
    </source>
</evidence>
<organism evidence="1 2">
    <name type="scientific">Floridaenema flaviceps BLCC-F50</name>
    <dbReference type="NCBI Taxonomy" id="3153642"/>
    <lineage>
        <taxon>Bacteria</taxon>
        <taxon>Bacillati</taxon>
        <taxon>Cyanobacteriota</taxon>
        <taxon>Cyanophyceae</taxon>
        <taxon>Oscillatoriophycideae</taxon>
        <taxon>Aerosakkonematales</taxon>
        <taxon>Aerosakkonemataceae</taxon>
        <taxon>Floridanema</taxon>
        <taxon>Floridanema flaviceps</taxon>
    </lineage>
</organism>
<keyword evidence="2" id="KW-1185">Reference proteome</keyword>
<comment type="caution">
    <text evidence="1">The sequence shown here is derived from an EMBL/GenBank/DDBJ whole genome shotgun (WGS) entry which is preliminary data.</text>
</comment>
<name>A0ABV4XX47_9CYAN</name>
<evidence type="ECO:0000313" key="2">
    <source>
        <dbReference type="Proteomes" id="UP001576784"/>
    </source>
</evidence>
<dbReference type="EMBL" id="JBHFNR010000162">
    <property type="protein sequence ID" value="MFB2895637.1"/>
    <property type="molecule type" value="Genomic_DNA"/>
</dbReference>
<reference evidence="1 2" key="1">
    <citation type="submission" date="2024-09" db="EMBL/GenBank/DDBJ databases">
        <title>Floridaenema gen nov. (Aerosakkonemataceae, Aerosakkonematales ord. nov., Cyanobacteria) from benthic tropical and subtropical fresh waters, with the description of four new species.</title>
        <authorList>
            <person name="Moretto J.A."/>
            <person name="Berthold D.E."/>
            <person name="Lefler F.W."/>
            <person name="Huang I.-S."/>
            <person name="Laughinghouse H. IV."/>
        </authorList>
    </citation>
    <scope>NUCLEOTIDE SEQUENCE [LARGE SCALE GENOMIC DNA]</scope>
    <source>
        <strain evidence="1 2">BLCC-F50</strain>
    </source>
</reference>
<proteinExistence type="predicted"/>
<gene>
    <name evidence="1" type="ORF">ACE1CI_22250</name>
</gene>
<sequence>MDGEYPYDRPEVLNFLSKSPISVTDESGNLVANPALLPLMKWGEVIIDDDQAGGDRDLGVYSYIVNDNRGQFDIHLCHFSVPSNGRLTKAFLCYNRTTKRGFTKCITWTCKSGSCRSGKSSTI</sequence>
<dbReference type="RefSeq" id="WP_413265274.1">
    <property type="nucleotide sequence ID" value="NZ_JBHFNR010000162.1"/>
</dbReference>
<protein>
    <submittedName>
        <fullName evidence="1">Uncharacterized protein</fullName>
    </submittedName>
</protein>
<accession>A0ABV4XX47</accession>
<dbReference type="Proteomes" id="UP001576784">
    <property type="component" value="Unassembled WGS sequence"/>
</dbReference>